<protein>
    <recommendedName>
        <fullName evidence="2">WW domain-containing protein</fullName>
    </recommendedName>
</protein>
<feature type="region of interest" description="Disordered" evidence="1">
    <location>
        <begin position="264"/>
        <end position="292"/>
    </location>
</feature>
<evidence type="ECO:0000256" key="1">
    <source>
        <dbReference type="SAM" id="MobiDB-lite"/>
    </source>
</evidence>
<dbReference type="SMART" id="SM00456">
    <property type="entry name" value="WW"/>
    <property type="match status" value="1"/>
</dbReference>
<dbReference type="InParanoid" id="A0A286UF85"/>
<feature type="compositionally biased region" description="Acidic residues" evidence="1">
    <location>
        <begin position="74"/>
        <end position="83"/>
    </location>
</feature>
<gene>
    <name evidence="3" type="ORF">PNOK_0666500</name>
</gene>
<dbReference type="SUPFAM" id="SSF51045">
    <property type="entry name" value="WW domain"/>
    <property type="match status" value="1"/>
</dbReference>
<evidence type="ECO:0000313" key="3">
    <source>
        <dbReference type="EMBL" id="PAV18179.1"/>
    </source>
</evidence>
<reference evidence="3 4" key="1">
    <citation type="journal article" date="2017" name="Mol. Ecol.">
        <title>Comparative and population genomic landscape of Phellinus noxius: A hypervariable fungus causing root rot in trees.</title>
        <authorList>
            <person name="Chung C.L."/>
            <person name="Lee T.J."/>
            <person name="Akiba M."/>
            <person name="Lee H.H."/>
            <person name="Kuo T.H."/>
            <person name="Liu D."/>
            <person name="Ke H.M."/>
            <person name="Yokoi T."/>
            <person name="Roa M.B."/>
            <person name="Lu M.J."/>
            <person name="Chang Y.Y."/>
            <person name="Ann P.J."/>
            <person name="Tsai J.N."/>
            <person name="Chen C.Y."/>
            <person name="Tzean S.S."/>
            <person name="Ota Y."/>
            <person name="Hattori T."/>
            <person name="Sahashi N."/>
            <person name="Liou R.F."/>
            <person name="Kikuchi T."/>
            <person name="Tsai I.J."/>
        </authorList>
    </citation>
    <scope>NUCLEOTIDE SEQUENCE [LARGE SCALE GENOMIC DNA]</scope>
    <source>
        <strain evidence="3 4">FFPRI411160</strain>
    </source>
</reference>
<feature type="compositionally biased region" description="Basic and acidic residues" evidence="1">
    <location>
        <begin position="264"/>
        <end position="274"/>
    </location>
</feature>
<dbReference type="Pfam" id="PF00397">
    <property type="entry name" value="WW"/>
    <property type="match status" value="1"/>
</dbReference>
<proteinExistence type="predicted"/>
<accession>A0A286UF85</accession>
<dbReference type="PROSITE" id="PS01159">
    <property type="entry name" value="WW_DOMAIN_1"/>
    <property type="match status" value="1"/>
</dbReference>
<dbReference type="Proteomes" id="UP000217199">
    <property type="component" value="Unassembled WGS sequence"/>
</dbReference>
<evidence type="ECO:0000313" key="4">
    <source>
        <dbReference type="Proteomes" id="UP000217199"/>
    </source>
</evidence>
<dbReference type="PROSITE" id="PS50020">
    <property type="entry name" value="WW_DOMAIN_2"/>
    <property type="match status" value="1"/>
</dbReference>
<dbReference type="AlphaFoldDB" id="A0A286UF85"/>
<name>A0A286UF85_9AGAM</name>
<sequence>MASVDAHSPSSSSSSSPSPHSRQLTPSSSKEDGERVKVNKESKHASSDEAESEEVPKEVKGKAKTDENDGTKSEEDEDEDKEENDDKKSPESSDANPIDGGGDVAEQPHDQQQQQHLPVVANAHVNGDWQAIWSPQHNMYYFYNTRTNETTWTNPLANSDASASTSTSTSSTSTYYDAAAAAAIAQGIDPSLAYLDSSLAAGPSSSSLLSSNPAAYTYSAKFNSRTGAFTRPDGRDPEHVSEYERMKRMNNFYFDMDQWQKDVDDRNTEEAEGGKKRKKPSKKDLEAFKERKKAKKLAKTAWLRT</sequence>
<dbReference type="EMBL" id="NBII01000006">
    <property type="protein sequence ID" value="PAV18179.1"/>
    <property type="molecule type" value="Genomic_DNA"/>
</dbReference>
<feature type="compositionally biased region" description="Basic and acidic residues" evidence="1">
    <location>
        <begin position="54"/>
        <end position="73"/>
    </location>
</feature>
<feature type="compositionally biased region" description="Low complexity" evidence="1">
    <location>
        <begin position="7"/>
        <end position="21"/>
    </location>
</feature>
<comment type="caution">
    <text evidence="3">The sequence shown here is derived from an EMBL/GenBank/DDBJ whole genome shotgun (WGS) entry which is preliminary data.</text>
</comment>
<dbReference type="CDD" id="cd00201">
    <property type="entry name" value="WW"/>
    <property type="match status" value="1"/>
</dbReference>
<feature type="compositionally biased region" description="Basic and acidic residues" evidence="1">
    <location>
        <begin position="29"/>
        <end position="47"/>
    </location>
</feature>
<keyword evidence="4" id="KW-1185">Reference proteome</keyword>
<dbReference type="OrthoDB" id="2444812at2759"/>
<organism evidence="3 4">
    <name type="scientific">Pyrrhoderma noxium</name>
    <dbReference type="NCBI Taxonomy" id="2282107"/>
    <lineage>
        <taxon>Eukaryota</taxon>
        <taxon>Fungi</taxon>
        <taxon>Dikarya</taxon>
        <taxon>Basidiomycota</taxon>
        <taxon>Agaricomycotina</taxon>
        <taxon>Agaricomycetes</taxon>
        <taxon>Hymenochaetales</taxon>
        <taxon>Hymenochaetaceae</taxon>
        <taxon>Pyrrhoderma</taxon>
    </lineage>
</organism>
<evidence type="ECO:0000259" key="2">
    <source>
        <dbReference type="PROSITE" id="PS50020"/>
    </source>
</evidence>
<dbReference type="InterPro" id="IPR001202">
    <property type="entry name" value="WW_dom"/>
</dbReference>
<feature type="domain" description="WW" evidence="2">
    <location>
        <begin position="123"/>
        <end position="157"/>
    </location>
</feature>
<dbReference type="InterPro" id="IPR036020">
    <property type="entry name" value="WW_dom_sf"/>
</dbReference>
<feature type="region of interest" description="Disordered" evidence="1">
    <location>
        <begin position="1"/>
        <end position="115"/>
    </location>
</feature>
<dbReference type="Gene3D" id="2.20.70.10">
    <property type="match status" value="1"/>
</dbReference>